<keyword evidence="1" id="KW-0539">Nucleus</keyword>
<dbReference type="SMART" id="SM00066">
    <property type="entry name" value="GAL4"/>
    <property type="match status" value="1"/>
</dbReference>
<dbReference type="Gene3D" id="4.10.240.10">
    <property type="entry name" value="Zn(2)-C6 fungal-type DNA-binding domain"/>
    <property type="match status" value="1"/>
</dbReference>
<sequence length="620" mass="70886">MNSTRERAGLPKVSYPKKRVNVACEVCRSRKTRCDALRPSCSFCSDIGAQCVYRRPEENVRPDEPLPDAPPSSAPPQPRGTDEQDVISRLERIETLLQQATTPRERNGFAHFSYFKEAESQPVPTPPSTHDNLSILRPTHPPKFNIGYDLTGLSRLSGHQCPKDLEPLCTDTFEQQLELELDRSQDVFQGGYVGLGSLDLGASHCWQLQQFFLKDVLPWCPIIDQADCSDIVSGSVESGFNRQDLDACLTLFILAIGSFAKDSHHHADNPSMFPGIRYFRAACQIVDAERLYTNTIRYVQCQILQAFYLMYCLRPILAYEAIQKASMKVILLLQRRSRVAADSIFRQQCLRAYWTCYLIEHELQAYVPWSSQVLECFNEDMELPLSDYDEPGIYWFLAEITLRRIFSRPRNGLGWNQMFVICEPVVAQEIALQFERWHAQLPRTIKFHIDDNPDMRTLMDPHKIFLRAQYYAILATIFWPYVVRMLTVSGPPSQSGEAGSSSRGGSVPGLTAAETERFEGLARRSLEYAVLKLFAVEPLMQKRHLLLLADLTGMYCMTMLLLCAYEVYELRNIQNPSMRDAILIGWRCSKMWQSNAELKLRIDTLERLMRAKGFGPSMVQ</sequence>
<evidence type="ECO:0000256" key="2">
    <source>
        <dbReference type="SAM" id="MobiDB-lite"/>
    </source>
</evidence>
<organism evidence="4 5">
    <name type="scientific">Lomentospora prolificans</name>
    <dbReference type="NCBI Taxonomy" id="41688"/>
    <lineage>
        <taxon>Eukaryota</taxon>
        <taxon>Fungi</taxon>
        <taxon>Dikarya</taxon>
        <taxon>Ascomycota</taxon>
        <taxon>Pezizomycotina</taxon>
        <taxon>Sordariomycetes</taxon>
        <taxon>Hypocreomycetidae</taxon>
        <taxon>Microascales</taxon>
        <taxon>Microascaceae</taxon>
        <taxon>Lomentospora</taxon>
    </lineage>
</organism>
<evidence type="ECO:0000313" key="5">
    <source>
        <dbReference type="Proteomes" id="UP000233524"/>
    </source>
</evidence>
<dbReference type="InterPro" id="IPR053181">
    <property type="entry name" value="EcdB-like_regulator"/>
</dbReference>
<feature type="compositionally biased region" description="Pro residues" evidence="2">
    <location>
        <begin position="67"/>
        <end position="78"/>
    </location>
</feature>
<dbReference type="OrthoDB" id="4685598at2759"/>
<evidence type="ECO:0000256" key="1">
    <source>
        <dbReference type="ARBA" id="ARBA00023242"/>
    </source>
</evidence>
<dbReference type="Pfam" id="PF00172">
    <property type="entry name" value="Zn_clus"/>
    <property type="match status" value="1"/>
</dbReference>
<dbReference type="AlphaFoldDB" id="A0A2N3N0T3"/>
<keyword evidence="5" id="KW-1185">Reference proteome</keyword>
<dbReference type="InParanoid" id="A0A2N3N0T3"/>
<comment type="caution">
    <text evidence="4">The sequence shown here is derived from an EMBL/GenBank/DDBJ whole genome shotgun (WGS) entry which is preliminary data.</text>
</comment>
<feature type="domain" description="Zn(2)-C6 fungal-type" evidence="3">
    <location>
        <begin position="23"/>
        <end position="53"/>
    </location>
</feature>
<evidence type="ECO:0000259" key="3">
    <source>
        <dbReference type="PROSITE" id="PS50048"/>
    </source>
</evidence>
<dbReference type="GO" id="GO:0003677">
    <property type="term" value="F:DNA binding"/>
    <property type="evidence" value="ECO:0007669"/>
    <property type="project" value="InterPro"/>
</dbReference>
<dbReference type="VEuPathDB" id="FungiDB:jhhlp_007868"/>
<dbReference type="GO" id="GO:0008270">
    <property type="term" value="F:zinc ion binding"/>
    <property type="evidence" value="ECO:0007669"/>
    <property type="project" value="InterPro"/>
</dbReference>
<dbReference type="PROSITE" id="PS50048">
    <property type="entry name" value="ZN2_CY6_FUNGAL_2"/>
    <property type="match status" value="1"/>
</dbReference>
<protein>
    <recommendedName>
        <fullName evidence="3">Zn(2)-C6 fungal-type domain-containing protein</fullName>
    </recommendedName>
</protein>
<dbReference type="STRING" id="41688.A0A2N3N0T3"/>
<dbReference type="EMBL" id="NLAX01001139">
    <property type="protein sequence ID" value="PKS06034.1"/>
    <property type="molecule type" value="Genomic_DNA"/>
</dbReference>
<proteinExistence type="predicted"/>
<reference evidence="4 5" key="1">
    <citation type="journal article" date="2017" name="G3 (Bethesda)">
        <title>First Draft Genome Sequence of the Pathogenic Fungus Lomentospora prolificans (Formerly Scedosporium prolificans).</title>
        <authorList>
            <person name="Luo R."/>
            <person name="Zimin A."/>
            <person name="Workman R."/>
            <person name="Fan Y."/>
            <person name="Pertea G."/>
            <person name="Grossman N."/>
            <person name="Wear M.P."/>
            <person name="Jia B."/>
            <person name="Miller H."/>
            <person name="Casadevall A."/>
            <person name="Timp W."/>
            <person name="Zhang S.X."/>
            <person name="Salzberg S.L."/>
        </authorList>
    </citation>
    <scope>NUCLEOTIDE SEQUENCE [LARGE SCALE GENOMIC DNA]</scope>
    <source>
        <strain evidence="4 5">JHH-5317</strain>
    </source>
</reference>
<dbReference type="InterPro" id="IPR036864">
    <property type="entry name" value="Zn2-C6_fun-type_DNA-bd_sf"/>
</dbReference>
<name>A0A2N3N0T3_9PEZI</name>
<dbReference type="PROSITE" id="PS00463">
    <property type="entry name" value="ZN2_CY6_FUNGAL_1"/>
    <property type="match status" value="1"/>
</dbReference>
<dbReference type="PANTHER" id="PTHR47785">
    <property type="entry name" value="ZN(II)2CYS6 TRANSCRIPTION FACTOR (EUROFUNG)-RELATED-RELATED"/>
    <property type="match status" value="1"/>
</dbReference>
<accession>A0A2N3N0T3</accession>
<feature type="region of interest" description="Disordered" evidence="2">
    <location>
        <begin position="59"/>
        <end position="83"/>
    </location>
</feature>
<dbReference type="GO" id="GO:0000981">
    <property type="term" value="F:DNA-binding transcription factor activity, RNA polymerase II-specific"/>
    <property type="evidence" value="ECO:0007669"/>
    <property type="project" value="InterPro"/>
</dbReference>
<dbReference type="GO" id="GO:0006351">
    <property type="term" value="P:DNA-templated transcription"/>
    <property type="evidence" value="ECO:0007669"/>
    <property type="project" value="InterPro"/>
</dbReference>
<dbReference type="SUPFAM" id="SSF57701">
    <property type="entry name" value="Zn2/Cys6 DNA-binding domain"/>
    <property type="match status" value="1"/>
</dbReference>
<evidence type="ECO:0000313" key="4">
    <source>
        <dbReference type="EMBL" id="PKS06034.1"/>
    </source>
</evidence>
<dbReference type="Proteomes" id="UP000233524">
    <property type="component" value="Unassembled WGS sequence"/>
</dbReference>
<dbReference type="CDD" id="cd12148">
    <property type="entry name" value="fungal_TF_MHR"/>
    <property type="match status" value="1"/>
</dbReference>
<dbReference type="InterPro" id="IPR001138">
    <property type="entry name" value="Zn2Cys6_DnaBD"/>
</dbReference>
<dbReference type="CDD" id="cd00067">
    <property type="entry name" value="GAL4"/>
    <property type="match status" value="1"/>
</dbReference>
<gene>
    <name evidence="4" type="ORF">jhhlp_007868</name>
</gene>